<comment type="caution">
    <text evidence="10">The sequence shown here is derived from an EMBL/GenBank/DDBJ whole genome shotgun (WGS) entry which is preliminary data.</text>
</comment>
<comment type="catalytic activity">
    <reaction evidence="7">
        <text>an S-substituted L-cysteine + H2O = a thiol + pyruvate + NH4(+)</text>
        <dbReference type="Rhea" id="RHEA:18121"/>
        <dbReference type="ChEBI" id="CHEBI:15361"/>
        <dbReference type="ChEBI" id="CHEBI:15377"/>
        <dbReference type="ChEBI" id="CHEBI:28938"/>
        <dbReference type="ChEBI" id="CHEBI:29256"/>
        <dbReference type="ChEBI" id="CHEBI:58717"/>
        <dbReference type="EC" id="4.4.1.13"/>
    </reaction>
</comment>
<comment type="pathway">
    <text evidence="5">Amino-acid biosynthesis; L-methionine biosynthesis via de novo pathway; L-homocysteine from L-cystathionine: step 1/1.</text>
</comment>
<evidence type="ECO:0000256" key="7">
    <source>
        <dbReference type="ARBA" id="ARBA00047625"/>
    </source>
</evidence>
<dbReference type="GO" id="GO:0047804">
    <property type="term" value="F:cysteine-S-conjugate beta-lyase activity"/>
    <property type="evidence" value="ECO:0007669"/>
    <property type="project" value="UniProtKB-EC"/>
</dbReference>
<reference evidence="10 11" key="1">
    <citation type="journal article" date="2014" name="Int. J. Syst. Evol. Microbiol.">
        <title>Sneathiella chungangensis sp. nov., isolated from a marine sand, and emended description of the genus Sneathiella.</title>
        <authorList>
            <person name="Siamphan C."/>
            <person name="Kim H."/>
            <person name="Lee J.S."/>
            <person name="Kim W."/>
        </authorList>
    </citation>
    <scope>NUCLEOTIDE SEQUENCE [LARGE SCALE GENOMIC DNA]</scope>
    <source>
        <strain evidence="10 11">KCTC 32476</strain>
    </source>
</reference>
<dbReference type="SUPFAM" id="SSF53383">
    <property type="entry name" value="PLP-dependent transferases"/>
    <property type="match status" value="1"/>
</dbReference>
<dbReference type="PIRSF" id="PIRSF001434">
    <property type="entry name" value="CGS"/>
    <property type="match status" value="1"/>
</dbReference>
<protein>
    <submittedName>
        <fullName evidence="10">Cystathionine beta-lyase</fullName>
        <ecNumber evidence="10">4.4.1.8</ecNumber>
    </submittedName>
</protein>
<keyword evidence="4 10" id="KW-0456">Lyase</keyword>
<evidence type="ECO:0000256" key="5">
    <source>
        <dbReference type="ARBA" id="ARBA00046315"/>
    </source>
</evidence>
<dbReference type="InterPro" id="IPR000277">
    <property type="entry name" value="Cys/Met-Metab_PyrdxlP-dep_enz"/>
</dbReference>
<evidence type="ECO:0000313" key="11">
    <source>
        <dbReference type="Proteomes" id="UP000445696"/>
    </source>
</evidence>
<dbReference type="NCBIfam" id="TIGR01324">
    <property type="entry name" value="cysta_beta_ly_B"/>
    <property type="match status" value="1"/>
</dbReference>
<dbReference type="GO" id="GO:0019450">
    <property type="term" value="P:L-cysteine catabolic process to pyruvate"/>
    <property type="evidence" value="ECO:0007669"/>
    <property type="project" value="TreeGrafter"/>
</dbReference>
<dbReference type="InterPro" id="IPR015421">
    <property type="entry name" value="PyrdxlP-dep_Trfase_major"/>
</dbReference>
<comment type="similarity">
    <text evidence="2 9">Belongs to the trans-sulfuration enzymes family.</text>
</comment>
<feature type="modified residue" description="N6-(pyridoxal phosphate)lysine" evidence="8">
    <location>
        <position position="207"/>
    </location>
</feature>
<dbReference type="RefSeq" id="WP_161337759.1">
    <property type="nucleotide sequence ID" value="NZ_JBHSDG010000002.1"/>
</dbReference>
<dbReference type="InterPro" id="IPR015422">
    <property type="entry name" value="PyrdxlP-dep_Trfase_small"/>
</dbReference>
<dbReference type="PANTHER" id="PTHR43500">
    <property type="entry name" value="CYSTATHIONINE BETA-LYASE-RELATED"/>
    <property type="match status" value="1"/>
</dbReference>
<comment type="cofactor">
    <cofactor evidence="1 9">
        <name>pyridoxal 5'-phosphate</name>
        <dbReference type="ChEBI" id="CHEBI:597326"/>
    </cofactor>
</comment>
<dbReference type="InterPro" id="IPR015424">
    <property type="entry name" value="PyrdxlP-dep_Trfase"/>
</dbReference>
<evidence type="ECO:0000313" key="10">
    <source>
        <dbReference type="EMBL" id="MZR21359.1"/>
    </source>
</evidence>
<name>A0A845MBP4_9PROT</name>
<gene>
    <name evidence="10" type="primary">metC</name>
    <name evidence="10" type="ORF">GQF03_03355</name>
</gene>
<keyword evidence="11" id="KW-1185">Reference proteome</keyword>
<keyword evidence="3 8" id="KW-0663">Pyridoxal phosphate</keyword>
<evidence type="ECO:0000256" key="6">
    <source>
        <dbReference type="ARBA" id="ARBA00047517"/>
    </source>
</evidence>
<evidence type="ECO:0000256" key="2">
    <source>
        <dbReference type="ARBA" id="ARBA00009077"/>
    </source>
</evidence>
<dbReference type="Gene3D" id="3.40.640.10">
    <property type="entry name" value="Type I PLP-dependent aspartate aminotransferase-like (Major domain)"/>
    <property type="match status" value="1"/>
</dbReference>
<dbReference type="Proteomes" id="UP000445696">
    <property type="component" value="Unassembled WGS sequence"/>
</dbReference>
<evidence type="ECO:0000256" key="1">
    <source>
        <dbReference type="ARBA" id="ARBA00001933"/>
    </source>
</evidence>
<dbReference type="EC" id="4.4.1.8" evidence="10"/>
<evidence type="ECO:0000256" key="8">
    <source>
        <dbReference type="PIRSR" id="PIRSR001434-2"/>
    </source>
</evidence>
<dbReference type="InterPro" id="IPR054542">
    <property type="entry name" value="Cys_met_metab_PP"/>
</dbReference>
<proteinExistence type="inferred from homology"/>
<comment type="catalytic activity">
    <reaction evidence="6">
        <text>L,L-cystathionine + H2O = L-homocysteine + pyruvate + NH4(+)</text>
        <dbReference type="Rhea" id="RHEA:13965"/>
        <dbReference type="ChEBI" id="CHEBI:15361"/>
        <dbReference type="ChEBI" id="CHEBI:15377"/>
        <dbReference type="ChEBI" id="CHEBI:28938"/>
        <dbReference type="ChEBI" id="CHEBI:58161"/>
        <dbReference type="ChEBI" id="CHEBI:58199"/>
    </reaction>
</comment>
<dbReference type="Pfam" id="PF01053">
    <property type="entry name" value="Cys_Met_Meta_PP"/>
    <property type="match status" value="1"/>
</dbReference>
<dbReference type="FunFam" id="3.40.640.10:FF:000046">
    <property type="entry name" value="Cystathionine gamma-lyase"/>
    <property type="match status" value="1"/>
</dbReference>
<dbReference type="CDD" id="cd00614">
    <property type="entry name" value="CGS_like"/>
    <property type="match status" value="1"/>
</dbReference>
<dbReference type="EMBL" id="WTVA01000001">
    <property type="protein sequence ID" value="MZR21359.1"/>
    <property type="molecule type" value="Genomic_DNA"/>
</dbReference>
<dbReference type="PANTHER" id="PTHR43500:SF1">
    <property type="entry name" value="CYSTATHIONINE BETA-LYASE-RELATED"/>
    <property type="match status" value="1"/>
</dbReference>
<dbReference type="GO" id="GO:0030170">
    <property type="term" value="F:pyridoxal phosphate binding"/>
    <property type="evidence" value="ECO:0007669"/>
    <property type="project" value="InterPro"/>
</dbReference>
<organism evidence="10 11">
    <name type="scientific">Sneathiella chungangensis</name>
    <dbReference type="NCBI Taxonomy" id="1418234"/>
    <lineage>
        <taxon>Bacteria</taxon>
        <taxon>Pseudomonadati</taxon>
        <taxon>Pseudomonadota</taxon>
        <taxon>Alphaproteobacteria</taxon>
        <taxon>Sneathiellales</taxon>
        <taxon>Sneathiellaceae</taxon>
        <taxon>Sneathiella</taxon>
    </lineage>
</organism>
<evidence type="ECO:0000256" key="3">
    <source>
        <dbReference type="ARBA" id="ARBA00022898"/>
    </source>
</evidence>
<dbReference type="AlphaFoldDB" id="A0A845MBP4"/>
<dbReference type="OrthoDB" id="9790858at2"/>
<evidence type="ECO:0000256" key="4">
    <source>
        <dbReference type="ARBA" id="ARBA00023239"/>
    </source>
</evidence>
<dbReference type="GO" id="GO:0019346">
    <property type="term" value="P:transsulfuration"/>
    <property type="evidence" value="ECO:0007669"/>
    <property type="project" value="InterPro"/>
</dbReference>
<dbReference type="Gene3D" id="3.90.1150.10">
    <property type="entry name" value="Aspartate Aminotransferase, domain 1"/>
    <property type="match status" value="1"/>
</dbReference>
<accession>A0A845MBP4</accession>
<dbReference type="InterPro" id="IPR006233">
    <property type="entry name" value="Cys_b_lyase_bac"/>
</dbReference>
<sequence>MKEETKIVVAGRHPEDNFGIVNAPVYHASTVLYPSLAELQKTHAARAAGERVVSYGRIGTPTTWSLEDAVAELEGGYRAQVFPSGLAAVSHAMLAFLKSGDHLLMTDSVYGPSRIFCDNVLSRFGIEVTYYDPLIGAGIADLIRPETRLVYVEAPGSQTFEMQDIPAIADVAHARDARVMMDNTWASPLFFKPFDHGVDISIQAGTKYIVGHSDVMLGIVTTTKDCWPVLQKGANMMGQTAGPDDVYLAQRGMRTLSVRLKQHMVNAIAVAEWLKGRPEVHSVLHPALPDDPGHAIWKRDFTGSSGLFSMRLKEVSKDAIAAFLDDLELFGMGYSWGGYESLIILADPTSYRTATTWDNTNPLLRLHIGLEAVEDLIADLEAGFNRLNAAK</sequence>
<evidence type="ECO:0000256" key="9">
    <source>
        <dbReference type="RuleBase" id="RU362118"/>
    </source>
</evidence>
<dbReference type="PROSITE" id="PS00868">
    <property type="entry name" value="CYS_MET_METAB_PP"/>
    <property type="match status" value="1"/>
</dbReference>